<dbReference type="InterPro" id="IPR038765">
    <property type="entry name" value="Papain-like_cys_pep_sf"/>
</dbReference>
<reference evidence="2" key="1">
    <citation type="journal article" date="2019" name="bioRxiv">
        <title>The Genome of the Zebra Mussel, Dreissena polymorpha: A Resource for Invasive Species Research.</title>
        <authorList>
            <person name="McCartney M.A."/>
            <person name="Auch B."/>
            <person name="Kono T."/>
            <person name="Mallez S."/>
            <person name="Zhang Y."/>
            <person name="Obille A."/>
            <person name="Becker A."/>
            <person name="Abrahante J.E."/>
            <person name="Garbe J."/>
            <person name="Badalamenti J.P."/>
            <person name="Herman A."/>
            <person name="Mangelson H."/>
            <person name="Liachko I."/>
            <person name="Sullivan S."/>
            <person name="Sone E.D."/>
            <person name="Koren S."/>
            <person name="Silverstein K.A.T."/>
            <person name="Beckman K.B."/>
            <person name="Gohl D.M."/>
        </authorList>
    </citation>
    <scope>NUCLEOTIDE SEQUENCE</scope>
    <source>
        <strain evidence="2">Duluth1</strain>
        <tissue evidence="2">Whole animal</tissue>
    </source>
</reference>
<dbReference type="EMBL" id="JAIWYP010000004">
    <property type="protein sequence ID" value="KAH3842597.1"/>
    <property type="molecule type" value="Genomic_DNA"/>
</dbReference>
<reference evidence="2" key="2">
    <citation type="submission" date="2020-11" db="EMBL/GenBank/DDBJ databases">
        <authorList>
            <person name="McCartney M.A."/>
            <person name="Auch B."/>
            <person name="Kono T."/>
            <person name="Mallez S."/>
            <person name="Becker A."/>
            <person name="Gohl D.M."/>
            <person name="Silverstein K.A.T."/>
            <person name="Koren S."/>
            <person name="Bechman K.B."/>
            <person name="Herman A."/>
            <person name="Abrahante J.E."/>
            <person name="Garbe J."/>
        </authorList>
    </citation>
    <scope>NUCLEOTIDE SEQUENCE</scope>
    <source>
        <strain evidence="2">Duluth1</strain>
        <tissue evidence="2">Whole animal</tissue>
    </source>
</reference>
<name>A0A9D4QU01_DREPO</name>
<accession>A0A9D4QU01</accession>
<dbReference type="Proteomes" id="UP000828390">
    <property type="component" value="Unassembled WGS sequence"/>
</dbReference>
<evidence type="ECO:0000313" key="3">
    <source>
        <dbReference type="Proteomes" id="UP000828390"/>
    </source>
</evidence>
<evidence type="ECO:0000313" key="2">
    <source>
        <dbReference type="EMBL" id="KAH3842597.1"/>
    </source>
</evidence>
<dbReference type="Pfam" id="PF00443">
    <property type="entry name" value="UCH"/>
    <property type="match status" value="1"/>
</dbReference>
<sequence>MIKFRLLESKWTAHRDGSSQAPRSYQPKAEMGKTGLFNLGNTCYMNSILQALYMCDR</sequence>
<dbReference type="PROSITE" id="PS50235">
    <property type="entry name" value="USP_3"/>
    <property type="match status" value="1"/>
</dbReference>
<keyword evidence="3" id="KW-1185">Reference proteome</keyword>
<dbReference type="GO" id="GO:0016579">
    <property type="term" value="P:protein deubiquitination"/>
    <property type="evidence" value="ECO:0007669"/>
    <property type="project" value="InterPro"/>
</dbReference>
<dbReference type="GO" id="GO:0004843">
    <property type="term" value="F:cysteine-type deubiquitinase activity"/>
    <property type="evidence" value="ECO:0007669"/>
    <property type="project" value="InterPro"/>
</dbReference>
<dbReference type="InterPro" id="IPR001394">
    <property type="entry name" value="Peptidase_C19_UCH"/>
</dbReference>
<dbReference type="Gene3D" id="3.90.70.10">
    <property type="entry name" value="Cysteine proteinases"/>
    <property type="match status" value="1"/>
</dbReference>
<feature type="domain" description="USP" evidence="1">
    <location>
        <begin position="34"/>
        <end position="57"/>
    </location>
</feature>
<dbReference type="CDD" id="cd02257">
    <property type="entry name" value="Peptidase_C19"/>
    <property type="match status" value="1"/>
</dbReference>
<dbReference type="InterPro" id="IPR028889">
    <property type="entry name" value="USP"/>
</dbReference>
<proteinExistence type="predicted"/>
<protein>
    <recommendedName>
        <fullName evidence="1">USP domain-containing protein</fullName>
    </recommendedName>
</protein>
<dbReference type="PROSITE" id="PS00972">
    <property type="entry name" value="USP_1"/>
    <property type="match status" value="1"/>
</dbReference>
<dbReference type="SUPFAM" id="SSF54001">
    <property type="entry name" value="Cysteine proteinases"/>
    <property type="match status" value="1"/>
</dbReference>
<dbReference type="InterPro" id="IPR018200">
    <property type="entry name" value="USP_CS"/>
</dbReference>
<evidence type="ECO:0000259" key="1">
    <source>
        <dbReference type="PROSITE" id="PS50235"/>
    </source>
</evidence>
<organism evidence="2 3">
    <name type="scientific">Dreissena polymorpha</name>
    <name type="common">Zebra mussel</name>
    <name type="synonym">Mytilus polymorpha</name>
    <dbReference type="NCBI Taxonomy" id="45954"/>
    <lineage>
        <taxon>Eukaryota</taxon>
        <taxon>Metazoa</taxon>
        <taxon>Spiralia</taxon>
        <taxon>Lophotrochozoa</taxon>
        <taxon>Mollusca</taxon>
        <taxon>Bivalvia</taxon>
        <taxon>Autobranchia</taxon>
        <taxon>Heteroconchia</taxon>
        <taxon>Euheterodonta</taxon>
        <taxon>Imparidentia</taxon>
        <taxon>Neoheterodontei</taxon>
        <taxon>Myida</taxon>
        <taxon>Dreissenoidea</taxon>
        <taxon>Dreissenidae</taxon>
        <taxon>Dreissena</taxon>
    </lineage>
</organism>
<dbReference type="AlphaFoldDB" id="A0A9D4QU01"/>
<gene>
    <name evidence="2" type="ORF">DPMN_116095</name>
</gene>
<comment type="caution">
    <text evidence="2">The sequence shown here is derived from an EMBL/GenBank/DDBJ whole genome shotgun (WGS) entry which is preliminary data.</text>
</comment>